<dbReference type="PANTHER" id="PTHR37984">
    <property type="entry name" value="PROTEIN CBG26694"/>
    <property type="match status" value="1"/>
</dbReference>
<evidence type="ECO:0000313" key="3">
    <source>
        <dbReference type="Proteomes" id="UP001249851"/>
    </source>
</evidence>
<dbReference type="EMBL" id="JARQWQ010000085">
    <property type="protein sequence ID" value="KAK2552622.1"/>
    <property type="molecule type" value="Genomic_DNA"/>
</dbReference>
<dbReference type="Pfam" id="PF17921">
    <property type="entry name" value="Integrase_H2C2"/>
    <property type="match status" value="1"/>
</dbReference>
<evidence type="ECO:0000313" key="2">
    <source>
        <dbReference type="EMBL" id="KAK2552622.1"/>
    </source>
</evidence>
<dbReference type="AlphaFoldDB" id="A0AAD9Q0N0"/>
<dbReference type="InterPro" id="IPR041588">
    <property type="entry name" value="Integrase_H2C2"/>
</dbReference>
<reference evidence="2" key="2">
    <citation type="journal article" date="2023" name="Science">
        <title>Genomic signatures of disease resistance in endangered staghorn corals.</title>
        <authorList>
            <person name="Vollmer S.V."/>
            <person name="Selwyn J.D."/>
            <person name="Despard B.A."/>
            <person name="Roesel C.L."/>
        </authorList>
    </citation>
    <scope>NUCLEOTIDE SEQUENCE</scope>
    <source>
        <strain evidence="2">K2</strain>
    </source>
</reference>
<feature type="non-terminal residue" evidence="2">
    <location>
        <position position="249"/>
    </location>
</feature>
<dbReference type="PANTHER" id="PTHR37984:SF5">
    <property type="entry name" value="PROTEIN NYNRIN-LIKE"/>
    <property type="match status" value="1"/>
</dbReference>
<sequence>YQPVSSEITVQNGLLLRAQRIIIPQALRMEMLERLHEGHLGLVKCRRRASQSVWWPGLGSQIEELIVNCSNCRQQEHTRAEPLLPLELPIYQWQKVVTDLLEYKKGQYLVVVDYYSRYKTVNTVKSVLLKSSDPYLGLLFHRSTALEHGYSPAQLLMSRNLRTTVPVITGQLKPSVIDCQRFRDKDQNIKQRQKRNFDSHHGVQELPTLNAGSQVWIPDLQTKGTIQKDVSTRSYSVNTERGTDVRKNR</sequence>
<dbReference type="Gene3D" id="1.10.340.70">
    <property type="match status" value="1"/>
</dbReference>
<comment type="caution">
    <text evidence="2">The sequence shown here is derived from an EMBL/GenBank/DDBJ whole genome shotgun (WGS) entry which is preliminary data.</text>
</comment>
<dbReference type="InterPro" id="IPR050951">
    <property type="entry name" value="Retrovirus_Pol_polyprotein"/>
</dbReference>
<feature type="domain" description="Integrase zinc-binding" evidence="1">
    <location>
        <begin position="23"/>
        <end position="76"/>
    </location>
</feature>
<reference evidence="2" key="1">
    <citation type="journal article" date="2023" name="G3 (Bethesda)">
        <title>Whole genome assembly and annotation of the endangered Caribbean coral Acropora cervicornis.</title>
        <authorList>
            <person name="Selwyn J.D."/>
            <person name="Vollmer S.V."/>
        </authorList>
    </citation>
    <scope>NUCLEOTIDE SEQUENCE</scope>
    <source>
        <strain evidence="2">K2</strain>
    </source>
</reference>
<protein>
    <recommendedName>
        <fullName evidence="1">Integrase zinc-binding domain-containing protein</fullName>
    </recommendedName>
</protein>
<proteinExistence type="predicted"/>
<organism evidence="2 3">
    <name type="scientific">Acropora cervicornis</name>
    <name type="common">Staghorn coral</name>
    <dbReference type="NCBI Taxonomy" id="6130"/>
    <lineage>
        <taxon>Eukaryota</taxon>
        <taxon>Metazoa</taxon>
        <taxon>Cnidaria</taxon>
        <taxon>Anthozoa</taxon>
        <taxon>Hexacorallia</taxon>
        <taxon>Scleractinia</taxon>
        <taxon>Astrocoeniina</taxon>
        <taxon>Acroporidae</taxon>
        <taxon>Acropora</taxon>
    </lineage>
</organism>
<gene>
    <name evidence="2" type="ORF">P5673_026284</name>
</gene>
<evidence type="ECO:0000259" key="1">
    <source>
        <dbReference type="Pfam" id="PF17921"/>
    </source>
</evidence>
<accession>A0AAD9Q0N0</accession>
<name>A0AAD9Q0N0_ACRCE</name>
<dbReference type="Proteomes" id="UP001249851">
    <property type="component" value="Unassembled WGS sequence"/>
</dbReference>
<dbReference type="FunFam" id="1.10.340.70:FF:000003">
    <property type="entry name" value="Protein CBG25708"/>
    <property type="match status" value="1"/>
</dbReference>
<keyword evidence="3" id="KW-1185">Reference proteome</keyword>